<reference evidence="1 2" key="1">
    <citation type="journal article" date="2019" name="Commun. Biol.">
        <title>The bagworm genome reveals a unique fibroin gene that provides high tensile strength.</title>
        <authorList>
            <person name="Kono N."/>
            <person name="Nakamura H."/>
            <person name="Ohtoshi R."/>
            <person name="Tomita M."/>
            <person name="Numata K."/>
            <person name="Arakawa K."/>
        </authorList>
    </citation>
    <scope>NUCLEOTIDE SEQUENCE [LARGE SCALE GENOMIC DNA]</scope>
</reference>
<evidence type="ECO:0000313" key="2">
    <source>
        <dbReference type="Proteomes" id="UP000299102"/>
    </source>
</evidence>
<dbReference type="Proteomes" id="UP000299102">
    <property type="component" value="Unassembled WGS sequence"/>
</dbReference>
<protein>
    <submittedName>
        <fullName evidence="1">Uncharacterized protein</fullName>
    </submittedName>
</protein>
<name>A0A4C1WHH3_EUMVA</name>
<proteinExistence type="predicted"/>
<dbReference type="AlphaFoldDB" id="A0A4C1WHH3"/>
<organism evidence="1 2">
    <name type="scientific">Eumeta variegata</name>
    <name type="common">Bagworm moth</name>
    <name type="synonym">Eumeta japonica</name>
    <dbReference type="NCBI Taxonomy" id="151549"/>
    <lineage>
        <taxon>Eukaryota</taxon>
        <taxon>Metazoa</taxon>
        <taxon>Ecdysozoa</taxon>
        <taxon>Arthropoda</taxon>
        <taxon>Hexapoda</taxon>
        <taxon>Insecta</taxon>
        <taxon>Pterygota</taxon>
        <taxon>Neoptera</taxon>
        <taxon>Endopterygota</taxon>
        <taxon>Lepidoptera</taxon>
        <taxon>Glossata</taxon>
        <taxon>Ditrysia</taxon>
        <taxon>Tineoidea</taxon>
        <taxon>Psychidae</taxon>
        <taxon>Oiketicinae</taxon>
        <taxon>Eumeta</taxon>
    </lineage>
</organism>
<accession>A0A4C1WHH3</accession>
<dbReference type="EMBL" id="BGZK01000563">
    <property type="protein sequence ID" value="GBP50310.1"/>
    <property type="molecule type" value="Genomic_DNA"/>
</dbReference>
<sequence length="111" mass="12451">MCRRGRSAVDFSRLSAHTPQSIAPVQGQLHTYIVTCARDQPHEGHSIDHGDRNDKSFNKIEIRKGLRKHSCGRLWDAGRNSKISRCASAEDVGVFDGRFVCPNERRMVSSS</sequence>
<evidence type="ECO:0000313" key="1">
    <source>
        <dbReference type="EMBL" id="GBP50310.1"/>
    </source>
</evidence>
<keyword evidence="2" id="KW-1185">Reference proteome</keyword>
<comment type="caution">
    <text evidence="1">The sequence shown here is derived from an EMBL/GenBank/DDBJ whole genome shotgun (WGS) entry which is preliminary data.</text>
</comment>
<gene>
    <name evidence="1" type="ORF">EVAR_102279_1</name>
</gene>